<keyword evidence="1" id="KW-1133">Transmembrane helix</keyword>
<dbReference type="InterPro" id="IPR030888">
    <property type="entry name" value="Put_ccm"/>
</dbReference>
<organism evidence="2 3">
    <name type="scientific">Tectimicrobiota bacterium</name>
    <dbReference type="NCBI Taxonomy" id="2528274"/>
    <lineage>
        <taxon>Bacteria</taxon>
        <taxon>Pseudomonadati</taxon>
        <taxon>Nitrospinota/Tectimicrobiota group</taxon>
        <taxon>Candidatus Tectimicrobiota</taxon>
    </lineage>
</organism>
<evidence type="ECO:0000256" key="1">
    <source>
        <dbReference type="SAM" id="Phobius"/>
    </source>
</evidence>
<dbReference type="NCBIfam" id="TIGR04391">
    <property type="entry name" value="CcmD_alt_fam"/>
    <property type="match status" value="1"/>
</dbReference>
<comment type="caution">
    <text evidence="2">The sequence shown here is derived from an EMBL/GenBank/DDBJ whole genome shotgun (WGS) entry which is preliminary data.</text>
</comment>
<sequence>MEKNFGYLLSAFIIIWLGHLIFLLRLLYRQSNLNKELALLRELVKEKESK</sequence>
<protein>
    <submittedName>
        <fullName evidence="2">CcmD family protein</fullName>
    </submittedName>
</protein>
<dbReference type="EMBL" id="JACQWF010000109">
    <property type="protein sequence ID" value="MBI4595188.1"/>
    <property type="molecule type" value="Genomic_DNA"/>
</dbReference>
<dbReference type="AlphaFoldDB" id="A0A933GJW8"/>
<name>A0A933GJW8_UNCTE</name>
<dbReference type="Proteomes" id="UP000772181">
    <property type="component" value="Unassembled WGS sequence"/>
</dbReference>
<keyword evidence="1" id="KW-0472">Membrane</keyword>
<proteinExistence type="predicted"/>
<evidence type="ECO:0000313" key="2">
    <source>
        <dbReference type="EMBL" id="MBI4595188.1"/>
    </source>
</evidence>
<accession>A0A933GJW8</accession>
<gene>
    <name evidence="2" type="ORF">HY730_02290</name>
</gene>
<feature type="transmembrane region" description="Helical" evidence="1">
    <location>
        <begin position="6"/>
        <end position="28"/>
    </location>
</feature>
<keyword evidence="1" id="KW-0812">Transmembrane</keyword>
<evidence type="ECO:0000313" key="3">
    <source>
        <dbReference type="Proteomes" id="UP000772181"/>
    </source>
</evidence>
<reference evidence="2" key="1">
    <citation type="submission" date="2020-07" db="EMBL/GenBank/DDBJ databases">
        <title>Huge and variable diversity of episymbiotic CPR bacteria and DPANN archaea in groundwater ecosystems.</title>
        <authorList>
            <person name="He C.Y."/>
            <person name="Keren R."/>
            <person name="Whittaker M."/>
            <person name="Farag I.F."/>
            <person name="Doudna J."/>
            <person name="Cate J.H.D."/>
            <person name="Banfield J.F."/>
        </authorList>
    </citation>
    <scope>NUCLEOTIDE SEQUENCE</scope>
    <source>
        <strain evidence="2">NC_groundwater_1482_Ag_S-0.65um_47_24</strain>
    </source>
</reference>